<dbReference type="Pfam" id="PF01408">
    <property type="entry name" value="GFO_IDH_MocA"/>
    <property type="match status" value="1"/>
</dbReference>
<keyword evidence="1" id="KW-0560">Oxidoreductase</keyword>
<name>A0ABM6BA84_STRAM</name>
<dbReference type="Gene3D" id="3.30.360.10">
    <property type="entry name" value="Dihydrodipicolinate Reductase, domain 2"/>
    <property type="match status" value="1"/>
</dbReference>
<dbReference type="EMBL" id="CP012949">
    <property type="protein sequence ID" value="ANB10609.1"/>
    <property type="molecule type" value="Genomic_DNA"/>
</dbReference>
<dbReference type="PANTHER" id="PTHR43818:SF11">
    <property type="entry name" value="BCDNA.GH03377"/>
    <property type="match status" value="1"/>
</dbReference>
<organism evidence="3 4">
    <name type="scientific">Streptomyces ambofaciens</name>
    <dbReference type="NCBI Taxonomy" id="1889"/>
    <lineage>
        <taxon>Bacteria</taxon>
        <taxon>Bacillati</taxon>
        <taxon>Actinomycetota</taxon>
        <taxon>Actinomycetes</taxon>
        <taxon>Kitasatosporales</taxon>
        <taxon>Streptomycetaceae</taxon>
        <taxon>Streptomyces</taxon>
    </lineage>
</organism>
<keyword evidence="4" id="KW-1185">Reference proteome</keyword>
<dbReference type="Gene3D" id="3.40.50.720">
    <property type="entry name" value="NAD(P)-binding Rossmann-like Domain"/>
    <property type="match status" value="1"/>
</dbReference>
<evidence type="ECO:0000259" key="2">
    <source>
        <dbReference type="Pfam" id="PF01408"/>
    </source>
</evidence>
<evidence type="ECO:0000256" key="1">
    <source>
        <dbReference type="ARBA" id="ARBA00023002"/>
    </source>
</evidence>
<accession>A0ABM6BA84</accession>
<evidence type="ECO:0000313" key="4">
    <source>
        <dbReference type="Proteomes" id="UP000076720"/>
    </source>
</evidence>
<protein>
    <recommendedName>
        <fullName evidence="2">Gfo/Idh/MocA-like oxidoreductase N-terminal domain-containing protein</fullName>
    </recommendedName>
</protein>
<reference evidence="3 4" key="2">
    <citation type="journal article" date="2016" name="Genome Announc.">
        <title>Complete Genome Sequence of Streptomyces ambofaciens DSM 40697, a Paradigm for Genome Plasticity Studies.</title>
        <authorList>
            <person name="Thibessard A."/>
            <person name="Leblond P."/>
        </authorList>
    </citation>
    <scope>NUCLEOTIDE SEQUENCE [LARGE SCALE GENOMIC DNA]</scope>
    <source>
        <strain evidence="3 4">DSM 40697</strain>
    </source>
</reference>
<dbReference type="Proteomes" id="UP000076720">
    <property type="component" value="Chromosome"/>
</dbReference>
<reference evidence="4" key="1">
    <citation type="submission" date="2015-10" db="EMBL/GenBank/DDBJ databases">
        <title>Complete genome sequence of Streptomyces ambofaciens DSM 40697.</title>
        <authorList>
            <person name="Thibessard A."/>
            <person name="Leblond P."/>
        </authorList>
    </citation>
    <scope>NUCLEOTIDE SEQUENCE [LARGE SCALE GENOMIC DNA]</scope>
    <source>
        <strain evidence="4">DSM 40697</strain>
    </source>
</reference>
<dbReference type="InterPro" id="IPR050463">
    <property type="entry name" value="Gfo/Idh/MocA_oxidrdct_glycsds"/>
</dbReference>
<dbReference type="InterPro" id="IPR036291">
    <property type="entry name" value="NAD(P)-bd_dom_sf"/>
</dbReference>
<dbReference type="SUPFAM" id="SSF55347">
    <property type="entry name" value="Glyceraldehyde-3-phosphate dehydrogenase-like, C-terminal domain"/>
    <property type="match status" value="1"/>
</dbReference>
<dbReference type="PANTHER" id="PTHR43818">
    <property type="entry name" value="BCDNA.GH03377"/>
    <property type="match status" value="1"/>
</dbReference>
<feature type="domain" description="Gfo/Idh/MocA-like oxidoreductase N-terminal" evidence="2">
    <location>
        <begin position="14"/>
        <end position="130"/>
    </location>
</feature>
<dbReference type="RefSeq" id="WP_063484210.1">
    <property type="nucleotide sequence ID" value="NZ_CP012949.1"/>
</dbReference>
<dbReference type="SUPFAM" id="SSF51735">
    <property type="entry name" value="NAD(P)-binding Rossmann-fold domains"/>
    <property type="match status" value="1"/>
</dbReference>
<evidence type="ECO:0000313" key="3">
    <source>
        <dbReference type="EMBL" id="ANB10609.1"/>
    </source>
</evidence>
<dbReference type="InterPro" id="IPR000683">
    <property type="entry name" value="Gfo/Idh/MocA-like_OxRdtase_N"/>
</dbReference>
<proteinExistence type="predicted"/>
<sequence length="370" mass="40541">MTGDLLPHQVRKQIRIAVVGLEFGAAFAPIYADHPHVEEVVLCDRDQDLGNRAAARTGPARTAHDLDQVLADESIDAVHLVTGLRDHADHTIRALEAGRHVACAVPMALSFGEIEAIQEARRRSGTVYMMMETAVYTREFRYAQRLMRDGWFGDISFGRGTHFQDMTGWPSYWAGLPPMYYMTHAVAPLLALLGTTAKSVRALGAGRYAPDTEEPYGRTFPVECALFDLVDHPAVLDITRSLGRTARPYTESFSVYGSRASFEWPQLEQEAGPLVYEMDPAAQGRGRDVTVRRPRIEDTPGGLPPSIAGYTEGHGGSHPYLVHEFVSAITEGRTSAIDQVRAAQFTAPGIAAHESALRGGVPVDIPSFEE</sequence>
<gene>
    <name evidence="3" type="ORF">SAM40697_6656</name>
</gene>